<evidence type="ECO:0000256" key="2">
    <source>
        <dbReference type="SAM" id="Phobius"/>
    </source>
</evidence>
<feature type="compositionally biased region" description="Polar residues" evidence="1">
    <location>
        <begin position="281"/>
        <end position="300"/>
    </location>
</feature>
<organism evidence="3 4">
    <name type="scientific">Zymoseptoria brevis</name>
    <dbReference type="NCBI Taxonomy" id="1047168"/>
    <lineage>
        <taxon>Eukaryota</taxon>
        <taxon>Fungi</taxon>
        <taxon>Dikarya</taxon>
        <taxon>Ascomycota</taxon>
        <taxon>Pezizomycotina</taxon>
        <taxon>Dothideomycetes</taxon>
        <taxon>Dothideomycetidae</taxon>
        <taxon>Mycosphaerellales</taxon>
        <taxon>Mycosphaerellaceae</taxon>
        <taxon>Zymoseptoria</taxon>
    </lineage>
</organism>
<gene>
    <name evidence="3" type="ORF">TI39_contig408g00011</name>
</gene>
<keyword evidence="2" id="KW-1133">Transmembrane helix</keyword>
<feature type="region of interest" description="Disordered" evidence="1">
    <location>
        <begin position="75"/>
        <end position="146"/>
    </location>
</feature>
<feature type="compositionally biased region" description="Polar residues" evidence="1">
    <location>
        <begin position="382"/>
        <end position="398"/>
    </location>
</feature>
<dbReference type="AlphaFoldDB" id="A0A0F4GQQ0"/>
<feature type="compositionally biased region" description="Basic and acidic residues" evidence="1">
    <location>
        <begin position="214"/>
        <end position="237"/>
    </location>
</feature>
<feature type="compositionally biased region" description="Low complexity" evidence="1">
    <location>
        <begin position="439"/>
        <end position="458"/>
    </location>
</feature>
<feature type="compositionally biased region" description="Polar residues" evidence="1">
    <location>
        <begin position="104"/>
        <end position="145"/>
    </location>
</feature>
<evidence type="ECO:0000313" key="3">
    <source>
        <dbReference type="EMBL" id="KJX98510.1"/>
    </source>
</evidence>
<feature type="region of interest" description="Disordered" evidence="1">
    <location>
        <begin position="381"/>
        <end position="463"/>
    </location>
</feature>
<evidence type="ECO:0000313" key="4">
    <source>
        <dbReference type="Proteomes" id="UP000033647"/>
    </source>
</evidence>
<keyword evidence="4" id="KW-1185">Reference proteome</keyword>
<reference evidence="3 4" key="1">
    <citation type="submission" date="2015-03" db="EMBL/GenBank/DDBJ databases">
        <title>RNA-seq based gene annotation and comparative genomics of four Zymoseptoria species reveal species-specific pathogenicity related genes and transposable element activity.</title>
        <authorList>
            <person name="Grandaubert J."/>
            <person name="Bhattacharyya A."/>
            <person name="Stukenbrock E.H."/>
        </authorList>
    </citation>
    <scope>NUCLEOTIDE SEQUENCE [LARGE SCALE GENOMIC DNA]</scope>
    <source>
        <strain evidence="3 4">Zb18110</strain>
    </source>
</reference>
<feature type="region of interest" description="Disordered" evidence="1">
    <location>
        <begin position="201"/>
        <end position="304"/>
    </location>
</feature>
<sequence length="519" mass="57337">MRTHTAKTIALQKVSKERADYNRFWYAQAARIKQEMVEHLDRRAKQKSEDQSTPGFGLYKDENYLIQTFAPYTLPKTNAPSTARESPTTMQFHPSSEDKEAQEGQPQIEPQSTQNTEPQSAQNTDPQSSQNADPQSIKNTNPQSSDIKDYKHYRIIAEHRSFGVEVYTTGLTDQTGPITYTARTESTNHQCRGDRQANIVFHDPFHDGGYNNKEINEHRRGEDSESEGQKRLRRPEEGNPEQGFHQREVSPRNVPEHVGSNELHDSPTADQPANMIAPAKVSNSALGGPNMMSSAESIPPTTVGRLPRLPFEKSSQLTERAVSLGSVGTRRQDSSPSEKQGNNLVRLSRELVIPEFTTLSSKSEPMMDNVQVEIAAGHVRTIGSTSESLAPKPTTSHSSEPEVPTTDDQTIGSTSESAALEQTTLHSSEPEVPTIDDQTTGSTSESTAPEPTTSPLSEHATTINIPSSTKHVLEISTRSKTLVTCFVTFLVILLFGSILLYKFYSTSTTKHATVHSTYS</sequence>
<accession>A0A0F4GQQ0</accession>
<dbReference type="EMBL" id="LAFY01000400">
    <property type="protein sequence ID" value="KJX98510.1"/>
    <property type="molecule type" value="Genomic_DNA"/>
</dbReference>
<proteinExistence type="predicted"/>
<dbReference type="OrthoDB" id="10509301at2759"/>
<keyword evidence="2" id="KW-0812">Transmembrane</keyword>
<keyword evidence="2" id="KW-0472">Membrane</keyword>
<dbReference type="Proteomes" id="UP000033647">
    <property type="component" value="Unassembled WGS sequence"/>
</dbReference>
<feature type="transmembrane region" description="Helical" evidence="2">
    <location>
        <begin position="481"/>
        <end position="501"/>
    </location>
</feature>
<feature type="compositionally biased region" description="Polar residues" evidence="1">
    <location>
        <begin position="75"/>
        <end position="94"/>
    </location>
</feature>
<evidence type="ECO:0000256" key="1">
    <source>
        <dbReference type="SAM" id="MobiDB-lite"/>
    </source>
</evidence>
<feature type="compositionally biased region" description="Polar residues" evidence="1">
    <location>
        <begin position="406"/>
        <end position="427"/>
    </location>
</feature>
<feature type="region of interest" description="Disordered" evidence="1">
    <location>
        <begin position="321"/>
        <end position="342"/>
    </location>
</feature>
<protein>
    <submittedName>
        <fullName evidence="3">Uncharacterized protein</fullName>
    </submittedName>
</protein>
<comment type="caution">
    <text evidence="3">The sequence shown here is derived from an EMBL/GenBank/DDBJ whole genome shotgun (WGS) entry which is preliminary data.</text>
</comment>
<name>A0A0F4GQQ0_9PEZI</name>